<dbReference type="EMBL" id="JAUYZK010000003">
    <property type="protein sequence ID" value="MDP2538804.1"/>
    <property type="molecule type" value="Genomic_DNA"/>
</dbReference>
<gene>
    <name evidence="3" type="ORF">Q5I04_03990</name>
    <name evidence="4" type="ORF">Q5I06_03275</name>
</gene>
<dbReference type="PANTHER" id="PTHR30486">
    <property type="entry name" value="TWITCHING MOTILITY PROTEIN PILT"/>
    <property type="match status" value="1"/>
</dbReference>
<dbReference type="Proteomes" id="UP001177258">
    <property type="component" value="Unassembled WGS sequence"/>
</dbReference>
<name>A0AA90SSF0_9HELI</name>
<dbReference type="EMBL" id="JAUPEV010000005">
    <property type="protein sequence ID" value="MDO7253070.1"/>
    <property type="molecule type" value="Genomic_DNA"/>
</dbReference>
<dbReference type="Gene3D" id="3.30.450.90">
    <property type="match status" value="1"/>
</dbReference>
<accession>A0AA90SSF0</accession>
<dbReference type="Proteomes" id="UP001240777">
    <property type="component" value="Unassembled WGS sequence"/>
</dbReference>
<dbReference type="PANTHER" id="PTHR30486:SF6">
    <property type="entry name" value="TYPE IV PILUS RETRACTATION ATPASE PILT"/>
    <property type="match status" value="1"/>
</dbReference>
<reference evidence="3" key="2">
    <citation type="submission" date="2023-07" db="EMBL/GenBank/DDBJ databases">
        <authorList>
            <person name="Aydin F."/>
            <person name="Tarhane S."/>
            <person name="Saticioglu I.B."/>
            <person name="Karakaya E."/>
            <person name="Abay S."/>
            <person name="Guran O."/>
            <person name="Bozkurt E."/>
            <person name="Uzum N."/>
            <person name="Olgun K."/>
            <person name="Jablonski D."/>
        </authorList>
    </citation>
    <scope>NUCLEOTIDE SEQUENCE</scope>
    <source>
        <strain evidence="3">Faydin-H75</strain>
    </source>
</reference>
<protein>
    <submittedName>
        <fullName evidence="4">CpaF/VirB11 family protein</fullName>
    </submittedName>
</protein>
<evidence type="ECO:0000313" key="4">
    <source>
        <dbReference type="EMBL" id="MDP2538804.1"/>
    </source>
</evidence>
<evidence type="ECO:0000259" key="2">
    <source>
        <dbReference type="Pfam" id="PF00437"/>
    </source>
</evidence>
<dbReference type="RefSeq" id="WP_305516915.1">
    <property type="nucleotide sequence ID" value="NZ_JAUPEV010000005.1"/>
</dbReference>
<dbReference type="InterPro" id="IPR050921">
    <property type="entry name" value="T4SS_GSP_E_ATPase"/>
</dbReference>
<evidence type="ECO:0000313" key="6">
    <source>
        <dbReference type="Proteomes" id="UP001240777"/>
    </source>
</evidence>
<organism evidence="4 5">
    <name type="scientific">Helicobacter cappadocius</name>
    <dbReference type="NCBI Taxonomy" id="3063998"/>
    <lineage>
        <taxon>Bacteria</taxon>
        <taxon>Pseudomonadati</taxon>
        <taxon>Campylobacterota</taxon>
        <taxon>Epsilonproteobacteria</taxon>
        <taxon>Campylobacterales</taxon>
        <taxon>Helicobacteraceae</taxon>
        <taxon>Helicobacter</taxon>
    </lineage>
</organism>
<reference evidence="4 6" key="1">
    <citation type="submission" date="2023-07" db="EMBL/GenBank/DDBJ databases">
        <title>Unpublished Manusciprt.</title>
        <authorList>
            <person name="Aydin F."/>
            <person name="Tarhane S."/>
            <person name="Saticioglu I.B."/>
            <person name="Karakaya E."/>
            <person name="Abay S."/>
            <person name="Guran O."/>
            <person name="Bozkurt E."/>
            <person name="Uzum N."/>
            <person name="Olgun K."/>
            <person name="Jablonski D."/>
        </authorList>
    </citation>
    <scope>NUCLEOTIDE SEQUENCE</scope>
    <source>
        <strain evidence="6">faydin-H75</strain>
        <strain evidence="4">Faydin-H76</strain>
    </source>
</reference>
<proteinExistence type="inferred from homology"/>
<dbReference type="Pfam" id="PF00437">
    <property type="entry name" value="T2SSE"/>
    <property type="match status" value="1"/>
</dbReference>
<dbReference type="CDD" id="cd01130">
    <property type="entry name" value="VirB11-like_ATPase"/>
    <property type="match status" value="1"/>
</dbReference>
<dbReference type="InterPro" id="IPR027417">
    <property type="entry name" value="P-loop_NTPase"/>
</dbReference>
<dbReference type="InterPro" id="IPR001482">
    <property type="entry name" value="T2SS/T4SS_dom"/>
</dbReference>
<comment type="similarity">
    <text evidence="1">Belongs to the GSP E family.</text>
</comment>
<comment type="caution">
    <text evidence="4">The sequence shown here is derived from an EMBL/GenBank/DDBJ whole genome shotgun (WGS) entry which is preliminary data.</text>
</comment>
<dbReference type="GO" id="GO:0016887">
    <property type="term" value="F:ATP hydrolysis activity"/>
    <property type="evidence" value="ECO:0007669"/>
    <property type="project" value="InterPro"/>
</dbReference>
<dbReference type="Gene3D" id="3.40.50.300">
    <property type="entry name" value="P-loop containing nucleotide triphosphate hydrolases"/>
    <property type="match status" value="1"/>
</dbReference>
<feature type="domain" description="Bacterial type II secretion system protein E" evidence="2">
    <location>
        <begin position="91"/>
        <end position="261"/>
    </location>
</feature>
<evidence type="ECO:0000256" key="1">
    <source>
        <dbReference type="ARBA" id="ARBA00006611"/>
    </source>
</evidence>
<evidence type="ECO:0000313" key="3">
    <source>
        <dbReference type="EMBL" id="MDO7253070.1"/>
    </source>
</evidence>
<dbReference type="SUPFAM" id="SSF52540">
    <property type="entry name" value="P-loop containing nucleoside triphosphate hydrolases"/>
    <property type="match status" value="1"/>
</dbReference>
<reference evidence="3 5" key="3">
    <citation type="journal article" date="2024" name="Syst. Appl. Microbiol.">
        <title>Helicobacter cappadocius sp. nov., from lizards: The first psychrotrophic Helicobacter species.</title>
        <authorList>
            <person name="Aydin F."/>
            <person name="Tarhane S."/>
            <person name="Karakaya E."/>
            <person name="Abay S."/>
            <person name="Kayman T."/>
            <person name="Guran O."/>
            <person name="Bozkurt E."/>
            <person name="Uzum N."/>
            <person name="Avci A."/>
            <person name="Olgun K."/>
            <person name="Jablonski D."/>
            <person name="Guran C."/>
            <person name="Burcin Saticioglu I."/>
        </authorList>
    </citation>
    <scope>NUCLEOTIDE SEQUENCE [LARGE SCALE GENOMIC DNA]</scope>
    <source>
        <strain evidence="3">Faydin-H75</strain>
        <strain evidence="5">faydin-H76</strain>
    </source>
</reference>
<dbReference type="AlphaFoldDB" id="A0AA90SSF0"/>
<keyword evidence="6" id="KW-1185">Reference proteome</keyword>
<evidence type="ECO:0000313" key="5">
    <source>
        <dbReference type="Proteomes" id="UP001177258"/>
    </source>
</evidence>
<sequence length="320" mass="35948">MITQSTSVGGSRILQVLVQKLHPYLSQDINEIQFNGAKMMYLVKGSSYEKVQEDLFDERFLMNFCEQLANSRNLFFNLQVPHLSCSIPHTRYRVNALHPSITAQNKLALCIRIPNESKFPIQAFKLGDKVQDKGISYEDILNLVIEAKNILVSGGTASGKTSFVNSLIEKIPLDERVITIEDSPELHLKNPNLVSILVGKNEDSNYSYETALNDAMRMSPQRLLLGEIDTKNVSLFLRLANTGHSGMISTLHSNSVQDAIFAINLNIKIGSKKDIDSKDLLDFFVRGMDNIIQIKKIGNERVIEDVLNVKKDLKKLLADI</sequence>